<accession>A0AAV4XGK1</accession>
<evidence type="ECO:0000313" key="2">
    <source>
        <dbReference type="Proteomes" id="UP001054945"/>
    </source>
</evidence>
<keyword evidence="2" id="KW-1185">Reference proteome</keyword>
<dbReference type="EMBL" id="BPLR01000370">
    <property type="protein sequence ID" value="GIY94257.1"/>
    <property type="molecule type" value="Genomic_DNA"/>
</dbReference>
<proteinExistence type="predicted"/>
<organism evidence="1 2">
    <name type="scientific">Caerostris extrusa</name>
    <name type="common">Bark spider</name>
    <name type="synonym">Caerostris bankana</name>
    <dbReference type="NCBI Taxonomy" id="172846"/>
    <lineage>
        <taxon>Eukaryota</taxon>
        <taxon>Metazoa</taxon>
        <taxon>Ecdysozoa</taxon>
        <taxon>Arthropoda</taxon>
        <taxon>Chelicerata</taxon>
        <taxon>Arachnida</taxon>
        <taxon>Araneae</taxon>
        <taxon>Araneomorphae</taxon>
        <taxon>Entelegynae</taxon>
        <taxon>Araneoidea</taxon>
        <taxon>Araneidae</taxon>
        <taxon>Caerostris</taxon>
    </lineage>
</organism>
<evidence type="ECO:0000313" key="1">
    <source>
        <dbReference type="EMBL" id="GIY94257.1"/>
    </source>
</evidence>
<dbReference type="Proteomes" id="UP001054945">
    <property type="component" value="Unassembled WGS sequence"/>
</dbReference>
<dbReference type="AlphaFoldDB" id="A0AAV4XGK1"/>
<protein>
    <submittedName>
        <fullName evidence="1">Uncharacterized protein</fullName>
    </submittedName>
</protein>
<name>A0AAV4XGK1_CAEEX</name>
<sequence>MRDFPDVLEEDLWIHLFPCKKETFLRHPIRGPFLHTFRPCCIYMLCILYYIKREGGLSWGFGSQWDHNGRMARCIEKGDAVLEII</sequence>
<gene>
    <name evidence="1" type="ORF">CEXT_99321</name>
</gene>
<reference evidence="1 2" key="1">
    <citation type="submission" date="2021-06" db="EMBL/GenBank/DDBJ databases">
        <title>Caerostris extrusa draft genome.</title>
        <authorList>
            <person name="Kono N."/>
            <person name="Arakawa K."/>
        </authorList>
    </citation>
    <scope>NUCLEOTIDE SEQUENCE [LARGE SCALE GENOMIC DNA]</scope>
</reference>
<comment type="caution">
    <text evidence="1">The sequence shown here is derived from an EMBL/GenBank/DDBJ whole genome shotgun (WGS) entry which is preliminary data.</text>
</comment>